<protein>
    <submittedName>
        <fullName evidence="1">Uncharacterized protein</fullName>
    </submittedName>
</protein>
<accession>A0AAV1WK30</accession>
<gene>
    <name evidence="1" type="ORF">LLUT_LOCUS10458</name>
</gene>
<keyword evidence="2" id="KW-1185">Reference proteome</keyword>
<evidence type="ECO:0000313" key="2">
    <source>
        <dbReference type="Proteomes" id="UP001497480"/>
    </source>
</evidence>
<organism evidence="1 2">
    <name type="scientific">Lupinus luteus</name>
    <name type="common">European yellow lupine</name>
    <dbReference type="NCBI Taxonomy" id="3873"/>
    <lineage>
        <taxon>Eukaryota</taxon>
        <taxon>Viridiplantae</taxon>
        <taxon>Streptophyta</taxon>
        <taxon>Embryophyta</taxon>
        <taxon>Tracheophyta</taxon>
        <taxon>Spermatophyta</taxon>
        <taxon>Magnoliopsida</taxon>
        <taxon>eudicotyledons</taxon>
        <taxon>Gunneridae</taxon>
        <taxon>Pentapetalae</taxon>
        <taxon>rosids</taxon>
        <taxon>fabids</taxon>
        <taxon>Fabales</taxon>
        <taxon>Fabaceae</taxon>
        <taxon>Papilionoideae</taxon>
        <taxon>50 kb inversion clade</taxon>
        <taxon>genistoids sensu lato</taxon>
        <taxon>core genistoids</taxon>
        <taxon>Genisteae</taxon>
        <taxon>Lupinus</taxon>
    </lineage>
</organism>
<sequence length="55" mass="6436">MACSSKQLLDRARDAHSLKFKSSDILVLFPDFPLYFRRLRHHLVPYSSMREGDPS</sequence>
<proteinExistence type="predicted"/>
<name>A0AAV1WK30_LUPLU</name>
<dbReference type="Proteomes" id="UP001497480">
    <property type="component" value="Unassembled WGS sequence"/>
</dbReference>
<comment type="caution">
    <text evidence="1">The sequence shown here is derived from an EMBL/GenBank/DDBJ whole genome shotgun (WGS) entry which is preliminary data.</text>
</comment>
<evidence type="ECO:0000313" key="1">
    <source>
        <dbReference type="EMBL" id="CAL0309398.1"/>
    </source>
</evidence>
<dbReference type="AlphaFoldDB" id="A0AAV1WK30"/>
<dbReference type="EMBL" id="CAXHTB010000007">
    <property type="protein sequence ID" value="CAL0309398.1"/>
    <property type="molecule type" value="Genomic_DNA"/>
</dbReference>
<reference evidence="1 2" key="1">
    <citation type="submission" date="2024-03" db="EMBL/GenBank/DDBJ databases">
        <authorList>
            <person name="Martinez-Hernandez J."/>
        </authorList>
    </citation>
    <scope>NUCLEOTIDE SEQUENCE [LARGE SCALE GENOMIC DNA]</scope>
</reference>